<protein>
    <submittedName>
        <fullName evidence="1">Uncharacterized protein</fullName>
    </submittedName>
</protein>
<comment type="caution">
    <text evidence="1">The sequence shown here is derived from an EMBL/GenBank/DDBJ whole genome shotgun (WGS) entry which is preliminary data.</text>
</comment>
<reference evidence="1" key="1">
    <citation type="submission" date="2019-11" db="EMBL/GenBank/DDBJ databases">
        <title>Genomic insights into an expanded diversity of filamentous marine cyanobacteria reveals the extraordinary biosynthetic potential of Moorea and Okeania.</title>
        <authorList>
            <person name="Ferreira Leao T."/>
            <person name="Wang M."/>
            <person name="Moss N."/>
            <person name="Da Silva R."/>
            <person name="Sanders J."/>
            <person name="Nurk S."/>
            <person name="Gurevich A."/>
            <person name="Humphrey G."/>
            <person name="Reher R."/>
            <person name="Zhu Q."/>
            <person name="Belda-Ferre P."/>
            <person name="Glukhov E."/>
            <person name="Rex R."/>
            <person name="Dorrestein P.C."/>
            <person name="Knight R."/>
            <person name="Pevzner P."/>
            <person name="Gerwick W.H."/>
            <person name="Gerwick L."/>
        </authorList>
    </citation>
    <scope>NUCLEOTIDE SEQUENCE</scope>
    <source>
        <strain evidence="1">SIO1C4</strain>
    </source>
</reference>
<proteinExistence type="predicted"/>
<dbReference type="AlphaFoldDB" id="A0A6B3NGR2"/>
<organism evidence="1">
    <name type="scientific">Symploca sp. SIO1C4</name>
    <dbReference type="NCBI Taxonomy" id="2607765"/>
    <lineage>
        <taxon>Bacteria</taxon>
        <taxon>Bacillati</taxon>
        <taxon>Cyanobacteriota</taxon>
        <taxon>Cyanophyceae</taxon>
        <taxon>Coleofasciculales</taxon>
        <taxon>Coleofasciculaceae</taxon>
        <taxon>Symploca</taxon>
    </lineage>
</organism>
<accession>A0A6B3NGR2</accession>
<name>A0A6B3NGR2_9CYAN</name>
<gene>
    <name evidence="1" type="ORF">F6J89_12855</name>
</gene>
<evidence type="ECO:0000313" key="1">
    <source>
        <dbReference type="EMBL" id="NER28488.1"/>
    </source>
</evidence>
<dbReference type="EMBL" id="JAAHFQ010000220">
    <property type="protein sequence ID" value="NER28488.1"/>
    <property type="molecule type" value="Genomic_DNA"/>
</dbReference>
<sequence>MYRHLKSGFKQPFYGIAKPELLPAANNLVEQANRLSKSEKKADVEVALINYRAAINLTNLLKEQVESKPKGLDETFGLAEKGLIQLIKNKRLPKLEEELKAEKFGKKVSDKITDFENQFTEGALRTTYAILRRELGAKADLYDSGRIETKKEADRMPCKTLIAIQNLWREQTGCDWYSKSDNNIYIDLNCKALSGETLTAKIFNFPFDAAIDRLKFCGCVPKELKF</sequence>